<dbReference type="Pfam" id="PF01844">
    <property type="entry name" value="HNH"/>
    <property type="match status" value="1"/>
</dbReference>
<dbReference type="InterPro" id="IPR003615">
    <property type="entry name" value="HNH_nuc"/>
</dbReference>
<dbReference type="SMART" id="SM00507">
    <property type="entry name" value="HNHc"/>
    <property type="match status" value="1"/>
</dbReference>
<evidence type="ECO:0000256" key="4">
    <source>
        <dbReference type="ARBA" id="ARBA00040194"/>
    </source>
</evidence>
<sequence>MNKQHKYERNKRYDEEERDPEVTKFYNSAAWKKARKLALLRDRYLCQNCFSQKRFQNAELVHHIKEVKDEWDLRLELSNLECLCHRCHNQKHNRHANYRKRKKKKMRIQVVEVEANPEFFQ</sequence>
<dbReference type="Gene3D" id="1.10.30.50">
    <property type="match status" value="1"/>
</dbReference>
<reference evidence="6 7" key="1">
    <citation type="submission" date="2024-06" db="EMBL/GenBank/DDBJ databases">
        <title>Sorghum-associated microbial communities from plants grown in Nebraska, USA.</title>
        <authorList>
            <person name="Schachtman D."/>
        </authorList>
    </citation>
    <scope>NUCLEOTIDE SEQUENCE [LARGE SCALE GENOMIC DNA]</scope>
    <source>
        <strain evidence="6 7">736</strain>
    </source>
</reference>
<comment type="caution">
    <text evidence="6">The sequence shown here is derived from an EMBL/GenBank/DDBJ whole genome shotgun (WGS) entry which is preliminary data.</text>
</comment>
<dbReference type="EMBL" id="JBEPSB010000007">
    <property type="protein sequence ID" value="MET4560765.1"/>
    <property type="molecule type" value="Genomic_DNA"/>
</dbReference>
<evidence type="ECO:0000313" key="6">
    <source>
        <dbReference type="EMBL" id="MET4560765.1"/>
    </source>
</evidence>
<feature type="domain" description="HNH nuclease" evidence="5">
    <location>
        <begin position="33"/>
        <end position="89"/>
    </location>
</feature>
<evidence type="ECO:0000259" key="5">
    <source>
        <dbReference type="SMART" id="SM00507"/>
    </source>
</evidence>
<evidence type="ECO:0000256" key="1">
    <source>
        <dbReference type="ARBA" id="ARBA00022722"/>
    </source>
</evidence>
<dbReference type="RefSeq" id="WP_354471646.1">
    <property type="nucleotide sequence ID" value="NZ_JBEPSB010000007.1"/>
</dbReference>
<name>A0ABV2PIL7_9BACI</name>
<dbReference type="PANTHER" id="PTHR41286">
    <property type="entry name" value="HNH NUCLEASE YAJD-RELATED"/>
    <property type="match status" value="1"/>
</dbReference>
<dbReference type="InterPro" id="IPR002711">
    <property type="entry name" value="HNH"/>
</dbReference>
<evidence type="ECO:0000256" key="3">
    <source>
        <dbReference type="ARBA" id="ARBA00038412"/>
    </source>
</evidence>
<keyword evidence="1" id="KW-0540">Nuclease</keyword>
<dbReference type="GO" id="GO:0016787">
    <property type="term" value="F:hydrolase activity"/>
    <property type="evidence" value="ECO:0007669"/>
    <property type="project" value="UniProtKB-KW"/>
</dbReference>
<evidence type="ECO:0000256" key="2">
    <source>
        <dbReference type="ARBA" id="ARBA00022801"/>
    </source>
</evidence>
<dbReference type="PANTHER" id="PTHR41286:SF1">
    <property type="entry name" value="HNH NUCLEASE YAJD-RELATED"/>
    <property type="match status" value="1"/>
</dbReference>
<proteinExistence type="inferred from homology"/>
<organism evidence="6 7">
    <name type="scientific">Lysinibacillus parviboronicapiens</name>
    <dbReference type="NCBI Taxonomy" id="436516"/>
    <lineage>
        <taxon>Bacteria</taxon>
        <taxon>Bacillati</taxon>
        <taxon>Bacillota</taxon>
        <taxon>Bacilli</taxon>
        <taxon>Bacillales</taxon>
        <taxon>Bacillaceae</taxon>
        <taxon>Lysinibacillus</taxon>
    </lineage>
</organism>
<keyword evidence="2 6" id="KW-0378">Hydrolase</keyword>
<dbReference type="Proteomes" id="UP001549363">
    <property type="component" value="Unassembled WGS sequence"/>
</dbReference>
<protein>
    <recommendedName>
        <fullName evidence="4">Putative HNH nuclease YajD</fullName>
    </recommendedName>
</protein>
<keyword evidence="7" id="KW-1185">Reference proteome</keyword>
<comment type="similarity">
    <text evidence="3">Belongs to the HNH nuclease family.</text>
</comment>
<accession>A0ABV2PIL7</accession>
<dbReference type="CDD" id="cd00085">
    <property type="entry name" value="HNHc"/>
    <property type="match status" value="1"/>
</dbReference>
<evidence type="ECO:0000313" key="7">
    <source>
        <dbReference type="Proteomes" id="UP001549363"/>
    </source>
</evidence>
<gene>
    <name evidence="6" type="ORF">ABIA69_001909</name>
</gene>